<feature type="region of interest" description="Disordered" evidence="1">
    <location>
        <begin position="588"/>
        <end position="756"/>
    </location>
</feature>
<dbReference type="InterPro" id="IPR027410">
    <property type="entry name" value="TCP-1-like_intermed_sf"/>
</dbReference>
<organism evidence="2 3">
    <name type="scientific">Geodia barretti</name>
    <name type="common">Barrett's horny sponge</name>
    <dbReference type="NCBI Taxonomy" id="519541"/>
    <lineage>
        <taxon>Eukaryota</taxon>
        <taxon>Metazoa</taxon>
        <taxon>Porifera</taxon>
        <taxon>Demospongiae</taxon>
        <taxon>Heteroscleromorpha</taxon>
        <taxon>Tetractinellida</taxon>
        <taxon>Astrophorina</taxon>
        <taxon>Geodiidae</taxon>
        <taxon>Geodia</taxon>
    </lineage>
</organism>
<sequence length="1788" mass="184777">MFSWLSGSGKSQSAGASFGQSPSAPPDARGRLNFSSLGTPRPPPAPHLTRDDAPSSSSYAQGARLGEYHRSRQNPSVLDQFISSQTPQNLYKSSPTVRSTSERFILFPSPATHALTAGVSPLSRRTQTPFRRSPFQMNQTTSPFGTGLVGMAVRSRLCRSEGPGISPVMVHIPGASSTGVNMDDKGASASSSSPTSGGNEADPCDREVVISALKQKRKRWACHSGDDVVGIAAESAQPAAKRSRHGTEQPRSSSLSPASLFTRPSLHSRKRDHTSSGEPLTSALSQSLKKPRVFHPPSSSPWKRPMTSSTTGSSSEVKSQTESEEGRKTEAEVARVRDHVTMPETGQPREEPNTSRLVSGSGTGTGRSLKLSVPESEYESDSESVRGVVGGGGGGVKGDGVEESSVDSGRGSRGSTPPVQEEEEEESREDERNRRNRAELQRLHKSLTAVFPSLHKTVSRRKAPVFCATGSASVQCPALSPAARGVTWEDWRKEGEMAQARLQSFWDSDSDPPANPDSSSLVEKPSSATAEISNTPSPLAPSSSSLSSVNSRTQPSATTVTSSTVMSSSGGKLPGAKSVTFQLPNVATSTQSLSSVTTTSSQTNSVTGSGSGSGMGLGPGTGPDSLVSQTSAAAAPTASSSLPPSSLPSFSSSASQSTPTLPNNNAVTQQQQERQPQQEMHQQKQQILQPPVVQSATQSLPSSLALPSAFGNFQTTPTATPTSTPPQTIPTTSMVTLPSSSLPSLPPLSQLGHPSTNQTLQQSLTAPQPLSLSLAQPQPQQPTSSQQQLLSSQWQQTSSQQQLLVSSQQQQTSTLGTQPQSSSNVTLPTVSGSTSQSAAKFPGLPPGFGGPPAYSSVGSTPGGFKFGSIGGLSGAVPTLAVSGTGSGNGTQVATTSGVMTPGLQLQQVRSSATHAQQNSAPGGLLRLGQTSQLPTATSSSGGFNFGGGFKFSSGGPTMSQTPQQTPKLIFGGTTPQSQNPLGGLNFGGSSGVGGAFGTALVTTTAPTTVPLTTPSFNFAATSSSSGTVGTQKISGGIFGASTLQQPSAALPSNPTPPAFNFGATASQPTQQQRSMSLRSGNAGNGMFNFSSNPQKQTPSMATGALIFGGGGAGNSATAGPAFNFSAAAGSQTGSNVSGSGTGLSFGATPAAPGGSGGFNFSAAAGANPVRGLSFGGSTGGVAFSGSTNQIQPGGIFGQNMPSNNPSTPSVFNPSLATPSKPPQMGGFNFTPQPSTTGFNFSASAGTPGGINFGSPGVGGGTLFSAGTPTGGEASRPVATARRRTRGRRKSVIALSSGAGAEVKYFYYRCIFLRSGATKIFSAKMCIFESEEGESGGKGLIVTDSMQVLSTLIDQIQHPAGHVIHAAALGHHGNHGCGVTSLVCLAASWSQQVAELRKQGYPPPVVFAVFEECLRGIEAAILKLCQPLTKIRDEYSRRCGGGGLERKVSIYSRHSVRPSRPSREGITDGGFLEYLGKQLCHGREQAMSLAVKAVHPQTNSLSSSPLDLRCYIHTESDVAAISGRGFTTLPSGSLIAVKGAISSALYDHCLSEGVIVITSLTSSHAHSLSRVAGTRAVHYISQIRHEPVLEETTCDVTTVILCGHTHSQTSILEHSLHNCLSRLRCVLSDGCAVRGGGWVEGEMAGIIRNTKTRKSNPGSIPYCMRTGWLGSELASYDSCNRDEILEGFAAGLENFAAAVVQSLGVCGSHFEALASVKQTHSNTDREEGEKHRGNVGGAFCKGGVAKSGSVERGVVLDGYSCKVSAWRTALHVVRTLSSHSQSFTPQINL</sequence>
<dbReference type="GO" id="GO:0051131">
    <property type="term" value="P:chaperone-mediated protein complex assembly"/>
    <property type="evidence" value="ECO:0007669"/>
    <property type="project" value="InterPro"/>
</dbReference>
<feature type="compositionally biased region" description="Basic and acidic residues" evidence="1">
    <location>
        <begin position="319"/>
        <end position="353"/>
    </location>
</feature>
<protein>
    <submittedName>
        <fullName evidence="2">Uncharacterized protein</fullName>
    </submittedName>
</protein>
<feature type="compositionally biased region" description="Gly residues" evidence="1">
    <location>
        <begin position="609"/>
        <end position="621"/>
    </location>
</feature>
<feature type="region of interest" description="Disordered" evidence="1">
    <location>
        <begin position="805"/>
        <end position="846"/>
    </location>
</feature>
<reference evidence="2" key="1">
    <citation type="submission" date="2023-03" db="EMBL/GenBank/DDBJ databases">
        <authorList>
            <person name="Steffen K."/>
            <person name="Cardenas P."/>
        </authorList>
    </citation>
    <scope>NUCLEOTIDE SEQUENCE</scope>
</reference>
<feature type="region of interest" description="Disordered" evidence="1">
    <location>
        <begin position="1"/>
        <end position="61"/>
    </location>
</feature>
<feature type="region of interest" description="Disordered" evidence="1">
    <location>
        <begin position="1185"/>
        <end position="1217"/>
    </location>
</feature>
<feature type="compositionally biased region" description="Low complexity" evidence="1">
    <location>
        <begin position="628"/>
        <end position="662"/>
    </location>
</feature>
<keyword evidence="3" id="KW-1185">Reference proteome</keyword>
<gene>
    <name evidence="2" type="ORF">GBAR_LOCUS29336</name>
</gene>
<dbReference type="PANTHER" id="PTHR46883">
    <property type="entry name" value="BARDET-BIEDL SYNDROME 12 PROTEIN"/>
    <property type="match status" value="1"/>
</dbReference>
<feature type="compositionally biased region" description="Gly residues" evidence="1">
    <location>
        <begin position="388"/>
        <end position="398"/>
    </location>
</feature>
<dbReference type="GO" id="GO:0045494">
    <property type="term" value="P:photoreceptor cell maintenance"/>
    <property type="evidence" value="ECO:0007669"/>
    <property type="project" value="TreeGrafter"/>
</dbReference>
<feature type="compositionally biased region" description="Low complexity" evidence="1">
    <location>
        <begin position="533"/>
        <end position="569"/>
    </location>
</feature>
<name>A0AA35TV82_GEOBA</name>
<feature type="compositionally biased region" description="Low complexity" evidence="1">
    <location>
        <begin position="1"/>
        <end position="22"/>
    </location>
</feature>
<feature type="region of interest" description="Disordered" evidence="1">
    <location>
        <begin position="506"/>
        <end position="572"/>
    </location>
</feature>
<dbReference type="InterPro" id="IPR042984">
    <property type="entry name" value="BBS12"/>
</dbReference>
<dbReference type="PANTHER" id="PTHR46883:SF1">
    <property type="entry name" value="BARDET-BIEDL SYNDROME 12 PROTEIN"/>
    <property type="match status" value="1"/>
</dbReference>
<feature type="compositionally biased region" description="Polar residues" evidence="1">
    <location>
        <begin position="276"/>
        <end position="288"/>
    </location>
</feature>
<feature type="region of interest" description="Disordered" evidence="1">
    <location>
        <begin position="773"/>
        <end position="793"/>
    </location>
</feature>
<evidence type="ECO:0000313" key="2">
    <source>
        <dbReference type="EMBL" id="CAI8053676.1"/>
    </source>
</evidence>
<dbReference type="Gene3D" id="3.50.7.10">
    <property type="entry name" value="GroEL"/>
    <property type="match status" value="1"/>
</dbReference>
<comment type="caution">
    <text evidence="2">The sequence shown here is derived from an EMBL/GenBank/DDBJ whole genome shotgun (WGS) entry which is preliminary data.</text>
</comment>
<proteinExistence type="predicted"/>
<dbReference type="Proteomes" id="UP001174909">
    <property type="component" value="Unassembled WGS sequence"/>
</dbReference>
<dbReference type="EMBL" id="CASHTH010004114">
    <property type="protein sequence ID" value="CAI8053676.1"/>
    <property type="molecule type" value="Genomic_DNA"/>
</dbReference>
<dbReference type="InterPro" id="IPR027409">
    <property type="entry name" value="GroEL-like_apical_dom_sf"/>
</dbReference>
<feature type="compositionally biased region" description="Polar residues" evidence="1">
    <location>
        <begin position="1199"/>
        <end position="1217"/>
    </location>
</feature>
<feature type="compositionally biased region" description="Polar residues" evidence="1">
    <location>
        <begin position="956"/>
        <end position="966"/>
    </location>
</feature>
<feature type="compositionally biased region" description="Low complexity" evidence="1">
    <location>
        <begin position="406"/>
        <end position="415"/>
    </location>
</feature>
<feature type="compositionally biased region" description="Low complexity" evidence="1">
    <location>
        <begin position="729"/>
        <end position="749"/>
    </location>
</feature>
<evidence type="ECO:0000256" key="1">
    <source>
        <dbReference type="SAM" id="MobiDB-lite"/>
    </source>
</evidence>
<dbReference type="Gene3D" id="1.10.560.10">
    <property type="entry name" value="GroEL-like equatorial domain"/>
    <property type="match status" value="1"/>
</dbReference>
<feature type="compositionally biased region" description="Polar residues" evidence="1">
    <location>
        <begin position="824"/>
        <end position="838"/>
    </location>
</feature>
<feature type="region of interest" description="Disordered" evidence="1">
    <location>
        <begin position="235"/>
        <end position="435"/>
    </location>
</feature>
<accession>A0AA35TV82</accession>
<dbReference type="SUPFAM" id="SSF48592">
    <property type="entry name" value="GroEL equatorial domain-like"/>
    <property type="match status" value="1"/>
</dbReference>
<feature type="region of interest" description="Disordered" evidence="1">
    <location>
        <begin position="175"/>
        <end position="203"/>
    </location>
</feature>
<feature type="compositionally biased region" description="Low complexity" evidence="1">
    <location>
        <begin position="805"/>
        <end position="823"/>
    </location>
</feature>
<dbReference type="Gene3D" id="3.30.260.10">
    <property type="entry name" value="TCP-1-like chaperonin intermediate domain"/>
    <property type="match status" value="1"/>
</dbReference>
<evidence type="ECO:0000313" key="3">
    <source>
        <dbReference type="Proteomes" id="UP001174909"/>
    </source>
</evidence>
<feature type="compositionally biased region" description="Low complexity" evidence="1">
    <location>
        <begin position="588"/>
        <end position="608"/>
    </location>
</feature>
<feature type="compositionally biased region" description="Low complexity" evidence="1">
    <location>
        <begin position="669"/>
        <end position="722"/>
    </location>
</feature>
<feature type="compositionally biased region" description="Polar residues" evidence="1">
    <location>
        <begin position="249"/>
        <end position="259"/>
    </location>
</feature>
<dbReference type="InterPro" id="IPR027413">
    <property type="entry name" value="GROEL-like_equatorial_sf"/>
</dbReference>
<feature type="region of interest" description="Disordered" evidence="1">
    <location>
        <begin position="947"/>
        <end position="982"/>
    </location>
</feature>